<dbReference type="Gene3D" id="3.40.50.450">
    <property type="match status" value="1"/>
</dbReference>
<reference evidence="15 16" key="1">
    <citation type="journal article" date="2016" name="Genome Announc.">
        <title>First Complete Genome Sequence of a Subdivision 6 Acidobacterium Strain.</title>
        <authorList>
            <person name="Huang S."/>
            <person name="Vieira S."/>
            <person name="Bunk B."/>
            <person name="Riedel T."/>
            <person name="Sproer C."/>
            <person name="Overmann J."/>
        </authorList>
    </citation>
    <scope>NUCLEOTIDE SEQUENCE [LARGE SCALE GENOMIC DNA]</scope>
    <source>
        <strain evidence="16">DSM 100886 HEG_-6_39</strain>
    </source>
</reference>
<feature type="binding site" evidence="12">
    <location>
        <position position="81"/>
    </location>
    <ligand>
        <name>ATP</name>
        <dbReference type="ChEBI" id="CHEBI:30616"/>
    </ligand>
</feature>
<evidence type="ECO:0000256" key="2">
    <source>
        <dbReference type="ARBA" id="ARBA00003138"/>
    </source>
</evidence>
<comment type="pathway">
    <text evidence="12">Carbohydrate degradation; glycolysis; D-glyceraldehyde 3-phosphate and glycerone phosphate from D-glucose: step 3/4.</text>
</comment>
<feature type="binding site" evidence="12">
    <location>
        <position position="173"/>
    </location>
    <ligand>
        <name>Mg(2+)</name>
        <dbReference type="ChEBI" id="CHEBI:18420"/>
        <note>catalytic</note>
    </ligand>
</feature>
<evidence type="ECO:0000313" key="16">
    <source>
        <dbReference type="Proteomes" id="UP000076079"/>
    </source>
</evidence>
<comment type="subunit">
    <text evidence="12">Homodimer.</text>
</comment>
<evidence type="ECO:0000256" key="7">
    <source>
        <dbReference type="ARBA" id="ARBA00022840"/>
    </source>
</evidence>
<dbReference type="SUPFAM" id="SSF53784">
    <property type="entry name" value="Phosphofructokinase"/>
    <property type="match status" value="1"/>
</dbReference>
<dbReference type="GO" id="GO:0005737">
    <property type="term" value="C:cytoplasm"/>
    <property type="evidence" value="ECO:0007669"/>
    <property type="project" value="UniProtKB-SubCell"/>
</dbReference>
<comment type="cofactor">
    <cofactor evidence="1 12">
        <name>Mg(2+)</name>
        <dbReference type="ChEBI" id="CHEBI:18420"/>
    </cofactor>
</comment>
<dbReference type="GO" id="GO:0006002">
    <property type="term" value="P:fructose 6-phosphate metabolic process"/>
    <property type="evidence" value="ECO:0007669"/>
    <property type="project" value="InterPro"/>
</dbReference>
<dbReference type="EMBL" id="CP015136">
    <property type="protein sequence ID" value="AMY10747.1"/>
    <property type="molecule type" value="Genomic_DNA"/>
</dbReference>
<evidence type="ECO:0000259" key="14">
    <source>
        <dbReference type="Pfam" id="PF00365"/>
    </source>
</evidence>
<protein>
    <recommendedName>
        <fullName evidence="12">ATP-dependent 6-phosphofructokinase</fullName>
        <shortName evidence="12">ATP-PFK</shortName>
        <shortName evidence="12">Phosphofructokinase</shortName>
        <ecNumber evidence="12">2.7.1.11</ecNumber>
    </recommendedName>
    <alternativeName>
        <fullName evidence="12">Phosphohexokinase</fullName>
    </alternativeName>
</protein>
<keyword evidence="4 12" id="KW-0479">Metal-binding</keyword>
<keyword evidence="5 12" id="KW-0547">Nucleotide-binding</keyword>
<dbReference type="FunFam" id="3.40.50.450:FF:000002">
    <property type="entry name" value="ATP-dependent 6-phosphofructokinase"/>
    <property type="match status" value="1"/>
</dbReference>
<keyword evidence="16" id="KW-1185">Reference proteome</keyword>
<keyword evidence="12" id="KW-0963">Cytoplasm</keyword>
<feature type="region of interest" description="Disordered" evidence="13">
    <location>
        <begin position="422"/>
        <end position="452"/>
    </location>
</feature>
<feature type="binding site" evidence="12">
    <location>
        <begin position="172"/>
        <end position="175"/>
    </location>
    <ligand>
        <name>ATP</name>
        <dbReference type="ChEBI" id="CHEBI:30616"/>
    </ligand>
</feature>
<organism evidence="15 16">
    <name type="scientific">Luteitalea pratensis</name>
    <dbReference type="NCBI Taxonomy" id="1855912"/>
    <lineage>
        <taxon>Bacteria</taxon>
        <taxon>Pseudomonadati</taxon>
        <taxon>Acidobacteriota</taxon>
        <taxon>Vicinamibacteria</taxon>
        <taxon>Vicinamibacterales</taxon>
        <taxon>Vicinamibacteraceae</taxon>
        <taxon>Luteitalea</taxon>
    </lineage>
</organism>
<comment type="subcellular location">
    <subcellularLocation>
        <location evidence="12">Cytoplasm</location>
    </subcellularLocation>
</comment>
<sequence length="485" mass="52432">MRDSDLDFTVARLGECRHRSPVSGVRFTDDAERVIYHSTLEQMKPWLDAGAAPPAMEAAGPRQMLYFDPAGLTCGIVTCGGLCPGLNDVVRSIVRSLRLNYGVRTIYGFRFGYEGLVGRLGHEPLELTPEFVHRIHEGGGSILGSSRGHQDAAEMVDYLKDLGVGVLFAIGGDGTLRGAQTIGEEAARRGLEIGIIGVPKTIDNDVSFVQRTFGFETAVTEARRATLAANAEAEAARNGIGLVKLMGRDSGFIAAYSTLVNNHVNFCLVPEVPFTLEKFLSALQQRLERRSHAVVVVAEGAGQDLMAKSGERDASGNVRYGDIGAFLRNAITDHFTRHGVAITLKYIDPSYTIRSVPATAHDSAFCLLLGQSAVHAGLSGRTNMVVSFWNHHFTHVPISLAVSERKKIDPEDTLWNSVITSTGQPRDMRSRREARSARLPPTRSPIAMTPTTNTALKESARVVAASDGSAAVPAADRRIAPAMLW</sequence>
<comment type="function">
    <text evidence="2">Catalyzes the phosphorylation of D-fructose 6-phosphate, the first committing step of glycolysis. Uses inorganic phosphate (PPi) as phosphoryl donor instead of ATP like common ATP-dependent phosphofructokinases (ATP-PFKs), which renders the reaction reversible, and can thus function both in glycolysis and gluconeogenesis. Consistently, PPi-PFK can replace the enzymes of both the forward (ATP-PFK) and reverse (fructose-bisphosphatase (FBPase)) reactions.</text>
</comment>
<dbReference type="Pfam" id="PF00365">
    <property type="entry name" value="PFK"/>
    <property type="match status" value="1"/>
</dbReference>
<feature type="binding site" evidence="12">
    <location>
        <begin position="351"/>
        <end position="354"/>
    </location>
    <ligand>
        <name>substrate</name>
    </ligand>
</feature>
<reference evidence="16" key="2">
    <citation type="submission" date="2016-04" db="EMBL/GenBank/DDBJ databases">
        <title>First Complete Genome Sequence of a Subdivision 6 Acidobacterium.</title>
        <authorList>
            <person name="Huang S."/>
            <person name="Vieira S."/>
            <person name="Bunk B."/>
            <person name="Riedel T."/>
            <person name="Sproeer C."/>
            <person name="Overmann J."/>
        </authorList>
    </citation>
    <scope>NUCLEOTIDE SEQUENCE [LARGE SCALE GENOMIC DNA]</scope>
    <source>
        <strain evidence="16">DSM 100886 HEG_-6_39</strain>
    </source>
</reference>
<keyword evidence="6 12" id="KW-0418">Kinase</keyword>
<feature type="binding site" evidence="12">
    <location>
        <begin position="246"/>
        <end position="248"/>
    </location>
    <ligand>
        <name>substrate</name>
    </ligand>
</feature>
<comment type="similarity">
    <text evidence="12">Belongs to the phosphofructokinase type A (PFKA) family. PPi-dependent PFK group II subfamily. Atypical ATP-dependent clade 'X' sub-subfamily.</text>
</comment>
<dbReference type="GO" id="GO:0003872">
    <property type="term" value="F:6-phosphofructokinase activity"/>
    <property type="evidence" value="ECO:0007669"/>
    <property type="project" value="UniProtKB-UniRule"/>
</dbReference>
<dbReference type="PRINTS" id="PR00476">
    <property type="entry name" value="PHFRCTKINASE"/>
</dbReference>
<dbReference type="KEGG" id="abac:LuPra_03988"/>
<evidence type="ECO:0000256" key="13">
    <source>
        <dbReference type="SAM" id="MobiDB-lite"/>
    </source>
</evidence>
<name>A0A143PPW2_LUTPR</name>
<keyword evidence="8 12" id="KW-0460">Magnesium</keyword>
<keyword evidence="7 12" id="KW-0067">ATP-binding</keyword>
<evidence type="ECO:0000256" key="4">
    <source>
        <dbReference type="ARBA" id="ARBA00022723"/>
    </source>
</evidence>
<dbReference type="InterPro" id="IPR035966">
    <property type="entry name" value="PKF_sf"/>
</dbReference>
<dbReference type="InterPro" id="IPR022953">
    <property type="entry name" value="ATP_PFK"/>
</dbReference>
<feature type="binding site" evidence="12">
    <location>
        <begin position="201"/>
        <end position="203"/>
    </location>
    <ligand>
        <name>substrate</name>
    </ligand>
</feature>
<dbReference type="Proteomes" id="UP000076079">
    <property type="component" value="Chromosome"/>
</dbReference>
<dbReference type="PATRIC" id="fig|1813736.3.peg.4217"/>
<evidence type="ECO:0000313" key="15">
    <source>
        <dbReference type="EMBL" id="AMY10747.1"/>
    </source>
</evidence>
<keyword evidence="3 12" id="KW-0808">Transferase</keyword>
<dbReference type="HAMAP" id="MF_01981">
    <property type="entry name" value="Phosphofructokinase_II_X"/>
    <property type="match status" value="1"/>
</dbReference>
<evidence type="ECO:0000256" key="3">
    <source>
        <dbReference type="ARBA" id="ARBA00022679"/>
    </source>
</evidence>
<feature type="active site" description="Proton acceptor" evidence="12">
    <location>
        <position position="203"/>
    </location>
</feature>
<dbReference type="GO" id="GO:0047334">
    <property type="term" value="F:diphosphate-fructose-6-phosphate 1-phosphotransferase activity"/>
    <property type="evidence" value="ECO:0007669"/>
    <property type="project" value="UniProtKB-EC"/>
</dbReference>
<feature type="site" description="Important for substrate specificity; cannot use PPi as phosphoryl donor" evidence="12">
    <location>
        <position position="174"/>
    </location>
</feature>
<feature type="binding site" evidence="12">
    <location>
        <begin position="147"/>
        <end position="148"/>
    </location>
    <ligand>
        <name>ATP</name>
        <dbReference type="ChEBI" id="CHEBI:30616"/>
    </ligand>
</feature>
<dbReference type="PANTHER" id="PTHR45770">
    <property type="entry name" value="ATP-DEPENDENT 6-PHOSPHOFRUCTOKINASE 1"/>
    <property type="match status" value="1"/>
</dbReference>
<comment type="function">
    <text evidence="12">Catalyzes the phosphorylation of D-fructose 6-phosphate to fructose 1,6-bisphosphate by ATP, the first committing step of glycolysis.</text>
</comment>
<proteinExistence type="inferred from homology"/>
<dbReference type="InterPro" id="IPR012004">
    <property type="entry name" value="PyroP-dep_PFK_TP0108"/>
</dbReference>
<evidence type="ECO:0000256" key="11">
    <source>
        <dbReference type="ARBA" id="ARBA00048072"/>
    </source>
</evidence>
<comment type="catalytic activity">
    <reaction evidence="11">
        <text>beta-D-fructose 6-phosphate + diphosphate = beta-D-fructose 1,6-bisphosphate + phosphate + H(+)</text>
        <dbReference type="Rhea" id="RHEA:13613"/>
        <dbReference type="ChEBI" id="CHEBI:15378"/>
        <dbReference type="ChEBI" id="CHEBI:32966"/>
        <dbReference type="ChEBI" id="CHEBI:33019"/>
        <dbReference type="ChEBI" id="CHEBI:43474"/>
        <dbReference type="ChEBI" id="CHEBI:57634"/>
        <dbReference type="EC" id="2.7.1.90"/>
    </reaction>
</comment>
<dbReference type="GO" id="GO:0046872">
    <property type="term" value="F:metal ion binding"/>
    <property type="evidence" value="ECO:0007669"/>
    <property type="project" value="UniProtKB-KW"/>
</dbReference>
<comment type="catalytic activity">
    <reaction evidence="10 12">
        <text>beta-D-fructose 6-phosphate + ATP = beta-D-fructose 1,6-bisphosphate + ADP + H(+)</text>
        <dbReference type="Rhea" id="RHEA:16109"/>
        <dbReference type="ChEBI" id="CHEBI:15378"/>
        <dbReference type="ChEBI" id="CHEBI:30616"/>
        <dbReference type="ChEBI" id="CHEBI:32966"/>
        <dbReference type="ChEBI" id="CHEBI:57634"/>
        <dbReference type="ChEBI" id="CHEBI:456216"/>
        <dbReference type="EC" id="2.7.1.11"/>
    </reaction>
</comment>
<dbReference type="AlphaFoldDB" id="A0A143PPW2"/>
<keyword evidence="9 12" id="KW-0324">Glycolysis</keyword>
<evidence type="ECO:0000256" key="12">
    <source>
        <dbReference type="HAMAP-Rule" id="MF_01981"/>
    </source>
</evidence>
<dbReference type="GO" id="GO:0005524">
    <property type="term" value="F:ATP binding"/>
    <property type="evidence" value="ECO:0007669"/>
    <property type="project" value="UniProtKB-KW"/>
</dbReference>
<accession>A0A143PPW2</accession>
<evidence type="ECO:0000256" key="10">
    <source>
        <dbReference type="ARBA" id="ARBA00048070"/>
    </source>
</evidence>
<gene>
    <name evidence="15" type="primary">pfp</name>
    <name evidence="12" type="synonym">pfkA</name>
    <name evidence="15" type="ORF">LuPra_03988</name>
</gene>
<dbReference type="UniPathway" id="UPA00109">
    <property type="reaction ID" value="UER00182"/>
</dbReference>
<dbReference type="STRING" id="1855912.LuPra_03988"/>
<evidence type="ECO:0000256" key="1">
    <source>
        <dbReference type="ARBA" id="ARBA00001946"/>
    </source>
</evidence>
<evidence type="ECO:0000256" key="9">
    <source>
        <dbReference type="ARBA" id="ARBA00023152"/>
    </source>
</evidence>
<dbReference type="NCBIfam" id="NF005301">
    <property type="entry name" value="PRK06830.1"/>
    <property type="match status" value="1"/>
</dbReference>
<dbReference type="InterPro" id="IPR050929">
    <property type="entry name" value="PFKA"/>
</dbReference>
<evidence type="ECO:0000256" key="6">
    <source>
        <dbReference type="ARBA" id="ARBA00022777"/>
    </source>
</evidence>
<dbReference type="InterPro" id="IPR000023">
    <property type="entry name" value="Phosphofructokinase_dom"/>
</dbReference>
<dbReference type="EC" id="2.7.1.11" evidence="12"/>
<feature type="domain" description="Phosphofructokinase" evidence="14">
    <location>
        <begin position="74"/>
        <end position="376"/>
    </location>
</feature>
<evidence type="ECO:0000256" key="5">
    <source>
        <dbReference type="ARBA" id="ARBA00022741"/>
    </source>
</evidence>
<evidence type="ECO:0000256" key="8">
    <source>
        <dbReference type="ARBA" id="ARBA00022842"/>
    </source>
</evidence>
<feature type="binding site" evidence="12">
    <location>
        <position position="299"/>
    </location>
    <ligand>
        <name>substrate</name>
    </ligand>
</feature>
<feature type="compositionally biased region" description="Basic and acidic residues" evidence="13">
    <location>
        <begin position="426"/>
        <end position="436"/>
    </location>
</feature>